<evidence type="ECO:0000313" key="1">
    <source>
        <dbReference type="EMBL" id="SOC52513.1"/>
    </source>
</evidence>
<dbReference type="EMBL" id="OBQK01000001">
    <property type="protein sequence ID" value="SOC52513.1"/>
    <property type="molecule type" value="Genomic_DNA"/>
</dbReference>
<name>A0A285VEW7_9MICO</name>
<dbReference type="GO" id="GO:0016829">
    <property type="term" value="F:lyase activity"/>
    <property type="evidence" value="ECO:0007669"/>
    <property type="project" value="UniProtKB-KW"/>
</dbReference>
<gene>
    <name evidence="1" type="ORF">SAMN05421879_101629</name>
</gene>
<accession>A0A285VEW7</accession>
<dbReference type="AlphaFoldDB" id="A0A285VEW7"/>
<dbReference type="SUPFAM" id="SSF54427">
    <property type="entry name" value="NTF2-like"/>
    <property type="match status" value="1"/>
</dbReference>
<protein>
    <submittedName>
        <fullName evidence="1">Lactoylglutathione lyase</fullName>
    </submittedName>
</protein>
<reference evidence="2" key="1">
    <citation type="submission" date="2017-08" db="EMBL/GenBank/DDBJ databases">
        <authorList>
            <person name="Varghese N."/>
            <person name="Submissions S."/>
        </authorList>
    </citation>
    <scope>NUCLEOTIDE SEQUENCE [LARGE SCALE GENOMIC DNA]</scope>
    <source>
        <strain evidence="2">USBA17B2</strain>
    </source>
</reference>
<dbReference type="PANTHER" id="PTHR38436:SF1">
    <property type="entry name" value="ESTER CYCLASE"/>
    <property type="match status" value="1"/>
</dbReference>
<proteinExistence type="predicted"/>
<dbReference type="PANTHER" id="PTHR38436">
    <property type="entry name" value="POLYKETIDE CYCLASE SNOAL-LIKE DOMAIN"/>
    <property type="match status" value="1"/>
</dbReference>
<dbReference type="Proteomes" id="UP000219688">
    <property type="component" value="Unassembled WGS sequence"/>
</dbReference>
<dbReference type="RefSeq" id="WP_097186783.1">
    <property type="nucleotide sequence ID" value="NZ_OBQK01000001.1"/>
</dbReference>
<dbReference type="Pfam" id="PF07366">
    <property type="entry name" value="SnoaL"/>
    <property type="match status" value="1"/>
</dbReference>
<keyword evidence="2" id="KW-1185">Reference proteome</keyword>
<dbReference type="GO" id="GO:0030638">
    <property type="term" value="P:polyketide metabolic process"/>
    <property type="evidence" value="ECO:0007669"/>
    <property type="project" value="InterPro"/>
</dbReference>
<sequence>MAEPTALSVVTQFLDRIEGRDRSAIDDLLATDLVNHASPLQGREGWRAILAMIEHDLADLEVERHHLFGDGDGDMVAHHTTLHGTHVASTMPLLGGIAASGTRVSWTFMHLWRVADGQIVEHWATRDDLGVLRKLEARHTLEA</sequence>
<keyword evidence="1" id="KW-0456">Lyase</keyword>
<organism evidence="1 2">
    <name type="scientific">Ornithinimicrobium cerasi</name>
    <dbReference type="NCBI Taxonomy" id="2248773"/>
    <lineage>
        <taxon>Bacteria</taxon>
        <taxon>Bacillati</taxon>
        <taxon>Actinomycetota</taxon>
        <taxon>Actinomycetes</taxon>
        <taxon>Micrococcales</taxon>
        <taxon>Ornithinimicrobiaceae</taxon>
        <taxon>Ornithinimicrobium</taxon>
    </lineage>
</organism>
<dbReference type="InterPro" id="IPR032710">
    <property type="entry name" value="NTF2-like_dom_sf"/>
</dbReference>
<dbReference type="InterPro" id="IPR009959">
    <property type="entry name" value="Cyclase_SnoaL-like"/>
</dbReference>
<dbReference type="Gene3D" id="3.10.450.50">
    <property type="match status" value="1"/>
</dbReference>
<evidence type="ECO:0000313" key="2">
    <source>
        <dbReference type="Proteomes" id="UP000219688"/>
    </source>
</evidence>